<dbReference type="InterPro" id="IPR006176">
    <property type="entry name" value="3-OHacyl-CoA_DH_NAD-bd"/>
</dbReference>
<dbReference type="CDD" id="cd06558">
    <property type="entry name" value="crotonase-like"/>
    <property type="match status" value="1"/>
</dbReference>
<gene>
    <name evidence="6" type="ORF">GCM10010909_22810</name>
</gene>
<evidence type="ECO:0000259" key="5">
    <source>
        <dbReference type="Pfam" id="PF02737"/>
    </source>
</evidence>
<evidence type="ECO:0000313" key="6">
    <source>
        <dbReference type="EMBL" id="GLR67600.1"/>
    </source>
</evidence>
<protein>
    <submittedName>
        <fullName evidence="6">3-hydroxyacyl-CoA dehydrogenase</fullName>
    </submittedName>
</protein>
<keyword evidence="7" id="KW-1185">Reference proteome</keyword>
<dbReference type="SUPFAM" id="SSF51735">
    <property type="entry name" value="NAD(P)-binding Rossmann-fold domains"/>
    <property type="match status" value="1"/>
</dbReference>
<evidence type="ECO:0000256" key="2">
    <source>
        <dbReference type="ARBA" id="ARBA00023027"/>
    </source>
</evidence>
<dbReference type="Gene3D" id="1.10.1040.50">
    <property type="match status" value="1"/>
</dbReference>
<name>A0ABQ6A559_9PROT</name>
<evidence type="ECO:0000313" key="7">
    <source>
        <dbReference type="Proteomes" id="UP001156641"/>
    </source>
</evidence>
<keyword evidence="1" id="KW-0560">Oxidoreductase</keyword>
<sequence>MGEIRSVAVIGAGVMGASIAAHAANAGVDVLLVDIVKPGAVERNAIACATIERLKKMEPAPLMGSRAARLITAGNIEDDLVAVGRCDWIVEAVVEKLEVKQALYARLDAVRKEGSVVSSNTSTIPLRELTAGMPEGLARDFCITHFFNPPRYMRLLEMVGGEGEAFAPLRGFLDQGMGKTVVSCKDTPGFIANRIGTYWVQCAMVLALEMGLEVEEADAVMGKAMGFPSTGVFGLIDMVGIDLALHVNASLARLLPEGDVFHAMNRHGAVFTQLVAEGFTGNKGKGGFYRSARGADGKKQKSALDLRAAGAGRLEWRESVRAELPLVRAARDDLKKLLDSTTKYGAYAWGVLGRVLAYAAALVPEIGEDVAAIDAAMRLGYTWRFGPFELMDRLGGAWVAGRLAALGLEVPPVLRAVGDGKFYRENADGEVERFSLAGGYEAIGRAPGILLLEDVKRRGRAVLENKAASVWDIGDGVLCFETHAALRGAMRNMLDGEILGLLEKTLALVKRDYKALVLYNDDLREQPQKVNFSQGANIGLVYLWSNIRMWGKIETSMKEGQRIYQAMRYAPFPVVGAPVGLALGGGAEMLLHCAAVQAYAESYIGLVEAGVGLVPGWGGCVSLLARWSQDKQMPKGPMPAVAKVFEMISTAKVSRSAAEALEMKFLRPADGITMNRDRLLADAKAAALAMVDGYEVPQAPELHLPGPSGRVALNMAVEGFHKRGVASKHDVSVAGALAEVLSGGDTDYLDALSEADVMALERKAFMALVRTKESQARIKSIIDTGKPLRN</sequence>
<dbReference type="Proteomes" id="UP001156641">
    <property type="component" value="Unassembled WGS sequence"/>
</dbReference>
<proteinExistence type="predicted"/>
<dbReference type="InterPro" id="IPR008927">
    <property type="entry name" value="6-PGluconate_DH-like_C_sf"/>
</dbReference>
<evidence type="ECO:0000259" key="4">
    <source>
        <dbReference type="Pfam" id="PF00725"/>
    </source>
</evidence>
<dbReference type="EMBL" id="BSOS01000067">
    <property type="protein sequence ID" value="GLR67600.1"/>
    <property type="molecule type" value="Genomic_DNA"/>
</dbReference>
<dbReference type="Gene3D" id="3.40.50.720">
    <property type="entry name" value="NAD(P)-binding Rossmann-like Domain"/>
    <property type="match status" value="1"/>
</dbReference>
<accession>A0ABQ6A559</accession>
<keyword evidence="2" id="KW-0520">NAD</keyword>
<comment type="caution">
    <text evidence="6">The sequence shown here is derived from an EMBL/GenBank/DDBJ whole genome shotgun (WGS) entry which is preliminary data.</text>
</comment>
<reference evidence="7" key="1">
    <citation type="journal article" date="2019" name="Int. J. Syst. Evol. Microbiol.">
        <title>The Global Catalogue of Microorganisms (GCM) 10K type strain sequencing project: providing services to taxonomists for standard genome sequencing and annotation.</title>
        <authorList>
            <consortium name="The Broad Institute Genomics Platform"/>
            <consortium name="The Broad Institute Genome Sequencing Center for Infectious Disease"/>
            <person name="Wu L."/>
            <person name="Ma J."/>
        </authorList>
    </citation>
    <scope>NUCLEOTIDE SEQUENCE [LARGE SCALE GENOMIC DNA]</scope>
    <source>
        <strain evidence="7">NBRC 112502</strain>
    </source>
</reference>
<dbReference type="PANTHER" id="PTHR48075:SF7">
    <property type="entry name" value="3-HYDROXYACYL-COA DEHYDROGENASE-RELATED"/>
    <property type="match status" value="1"/>
</dbReference>
<dbReference type="SUPFAM" id="SSF48179">
    <property type="entry name" value="6-phosphogluconate dehydrogenase C-terminal domain-like"/>
    <property type="match status" value="2"/>
</dbReference>
<organism evidence="6 7">
    <name type="scientific">Acidocella aquatica</name>
    <dbReference type="NCBI Taxonomy" id="1922313"/>
    <lineage>
        <taxon>Bacteria</taxon>
        <taxon>Pseudomonadati</taxon>
        <taxon>Pseudomonadota</taxon>
        <taxon>Alphaproteobacteria</taxon>
        <taxon>Acetobacterales</taxon>
        <taxon>Acidocellaceae</taxon>
        <taxon>Acidocella</taxon>
    </lineage>
</organism>
<dbReference type="InterPro" id="IPR029045">
    <property type="entry name" value="ClpP/crotonase-like_dom_sf"/>
</dbReference>
<feature type="domain" description="3-hydroxyacyl-CoA dehydrogenase NAD binding" evidence="5">
    <location>
        <begin position="6"/>
        <end position="187"/>
    </location>
</feature>
<dbReference type="InterPro" id="IPR036291">
    <property type="entry name" value="NAD(P)-bd_dom_sf"/>
</dbReference>
<dbReference type="Pfam" id="PF02737">
    <property type="entry name" value="3HCDH_N"/>
    <property type="match status" value="1"/>
</dbReference>
<feature type="domain" description="3-hydroxyacyl-CoA dehydrogenase C-terminal" evidence="4">
    <location>
        <begin position="189"/>
        <end position="290"/>
    </location>
</feature>
<evidence type="ECO:0000256" key="3">
    <source>
        <dbReference type="ARBA" id="ARBA00049556"/>
    </source>
</evidence>
<feature type="domain" description="3-hydroxyacyl-CoA dehydrogenase C-terminal" evidence="4">
    <location>
        <begin position="351"/>
        <end position="399"/>
    </location>
</feature>
<dbReference type="Gene3D" id="3.90.226.10">
    <property type="entry name" value="2-enoyl-CoA Hydratase, Chain A, domain 1"/>
    <property type="match status" value="1"/>
</dbReference>
<evidence type="ECO:0000256" key="1">
    <source>
        <dbReference type="ARBA" id="ARBA00023002"/>
    </source>
</evidence>
<dbReference type="Pfam" id="PF00725">
    <property type="entry name" value="3HCDH"/>
    <property type="match status" value="2"/>
</dbReference>
<comment type="catalytic activity">
    <reaction evidence="3">
        <text>a (3S)-3-hydroxyacyl-CoA + NAD(+) = a 3-oxoacyl-CoA + NADH + H(+)</text>
        <dbReference type="Rhea" id="RHEA:22432"/>
        <dbReference type="ChEBI" id="CHEBI:15378"/>
        <dbReference type="ChEBI" id="CHEBI:57318"/>
        <dbReference type="ChEBI" id="CHEBI:57540"/>
        <dbReference type="ChEBI" id="CHEBI:57945"/>
        <dbReference type="ChEBI" id="CHEBI:90726"/>
        <dbReference type="EC" id="1.1.1.35"/>
    </reaction>
</comment>
<dbReference type="InterPro" id="IPR006108">
    <property type="entry name" value="3HC_DH_C"/>
</dbReference>
<dbReference type="SUPFAM" id="SSF52096">
    <property type="entry name" value="ClpP/crotonase"/>
    <property type="match status" value="1"/>
</dbReference>
<dbReference type="RefSeq" id="WP_284258342.1">
    <property type="nucleotide sequence ID" value="NZ_BSOS01000067.1"/>
</dbReference>
<dbReference type="PANTHER" id="PTHR48075">
    <property type="entry name" value="3-HYDROXYACYL-COA DEHYDROGENASE FAMILY PROTEIN"/>
    <property type="match status" value="1"/>
</dbReference>